<dbReference type="Proteomes" id="UP000243052">
    <property type="component" value="Chromosome ii"/>
</dbReference>
<dbReference type="InterPro" id="IPR011333">
    <property type="entry name" value="SKP1/BTB/POZ_sf"/>
</dbReference>
<reference evidence="2 3" key="1">
    <citation type="submission" date="2016-01" db="EMBL/GenBank/DDBJ databases">
        <title>Genome sequence of the yeast Holleya sinecauda.</title>
        <authorList>
            <person name="Dietrich F.S."/>
        </authorList>
    </citation>
    <scope>NUCLEOTIDE SEQUENCE [LARGE SCALE GENOMIC DNA]</scope>
    <source>
        <strain evidence="2 3">ATCC 58844</strain>
    </source>
</reference>
<accession>A0A120K195</accession>
<dbReference type="Gene3D" id="3.30.710.10">
    <property type="entry name" value="Potassium Channel Kv1.1, Chain A"/>
    <property type="match status" value="1"/>
</dbReference>
<dbReference type="GO" id="GO:0003723">
    <property type="term" value="F:RNA binding"/>
    <property type="evidence" value="ECO:0007669"/>
    <property type="project" value="TreeGrafter"/>
</dbReference>
<feature type="region of interest" description="Disordered" evidence="1">
    <location>
        <begin position="298"/>
        <end position="373"/>
    </location>
</feature>
<evidence type="ECO:0000313" key="3">
    <source>
        <dbReference type="Proteomes" id="UP000243052"/>
    </source>
</evidence>
<evidence type="ECO:0000256" key="1">
    <source>
        <dbReference type="SAM" id="MobiDB-lite"/>
    </source>
</evidence>
<dbReference type="PANTHER" id="PTHR13384">
    <property type="entry name" value="G PATCH DOMAIN-CONTAINING PROTEIN 1"/>
    <property type="match status" value="1"/>
</dbReference>
<organism evidence="2 3">
    <name type="scientific">Eremothecium sinecaudum</name>
    <dbReference type="NCBI Taxonomy" id="45286"/>
    <lineage>
        <taxon>Eukaryota</taxon>
        <taxon>Fungi</taxon>
        <taxon>Dikarya</taxon>
        <taxon>Ascomycota</taxon>
        <taxon>Saccharomycotina</taxon>
        <taxon>Saccharomycetes</taxon>
        <taxon>Saccharomycetales</taxon>
        <taxon>Saccharomycetaceae</taxon>
        <taxon>Eremothecium</taxon>
    </lineage>
</organism>
<dbReference type="SUPFAM" id="SSF54695">
    <property type="entry name" value="POZ domain"/>
    <property type="match status" value="1"/>
</dbReference>
<feature type="compositionally biased region" description="Low complexity" evidence="1">
    <location>
        <begin position="327"/>
        <end position="337"/>
    </location>
</feature>
<dbReference type="GO" id="GO:0005634">
    <property type="term" value="C:nucleus"/>
    <property type="evidence" value="ECO:0007669"/>
    <property type="project" value="TreeGrafter"/>
</dbReference>
<dbReference type="STRING" id="45286.A0A120K195"/>
<dbReference type="RefSeq" id="XP_017986150.1">
    <property type="nucleotide sequence ID" value="XM_018130661.1"/>
</dbReference>
<dbReference type="GeneID" id="28722624"/>
<feature type="compositionally biased region" description="Basic and acidic residues" evidence="1">
    <location>
        <begin position="298"/>
        <end position="309"/>
    </location>
</feature>
<proteinExistence type="predicted"/>
<sequence>MNEPESIISQVSPEQQIGGPQLINDYKEQEYYSDNTLIHLNIQGRHYYITRDQLMSLPESLLLCLFPSGVFMDREGQVITNLTPEDEVYIANFPPDCFESIMRTYSIAEKDLQSFPVNELFDRRPPQQAGNSKTFYGFNTTQNQQPSESDILHEKPAIIVLREDLDYYCVPTLSLSIEGTSPEEKDILLEQLMTLVKNAAGSHLCQQTSVFQGLYSSNRMKSRLSGKPQDANASQQLGPAEQHLMDMLCSSGFKNDSNWGNRTQEPGKTVISSLSLCRLMNETVQEFRDKVEEAKRRYEQEQLHRRSTEAEPPSPELVSASDQNATVSVPNVSGSSSDSKRKSRLSTFAENVRSRSASRTRSNSRQKHPREPTLYELVEKPEINTKLLLFWKKPARKCWWGMESINVNVQLNGHIDPVSSKLVLSKHDPLTVISVPVNLHIRRVWALELSIVGM</sequence>
<dbReference type="AlphaFoldDB" id="A0A120K195"/>
<evidence type="ECO:0000313" key="2">
    <source>
        <dbReference type="EMBL" id="AMD19154.1"/>
    </source>
</evidence>
<keyword evidence="3" id="KW-1185">Reference proteome</keyword>
<feature type="compositionally biased region" description="Basic residues" evidence="1">
    <location>
        <begin position="356"/>
        <end position="368"/>
    </location>
</feature>
<dbReference type="PANTHER" id="PTHR13384:SF16">
    <property type="entry name" value="GROWTH REGULATION PROTEIN"/>
    <property type="match status" value="1"/>
</dbReference>
<dbReference type="EMBL" id="CP014242">
    <property type="protein sequence ID" value="AMD19154.1"/>
    <property type="molecule type" value="Genomic_DNA"/>
</dbReference>
<protein>
    <submittedName>
        <fullName evidence="2">HBR253Cp</fullName>
    </submittedName>
</protein>
<name>A0A120K195_9SACH</name>
<gene>
    <name evidence="2" type="ORF">AW171_hschr2967</name>
</gene>
<dbReference type="OrthoDB" id="9451547at2759"/>